<keyword evidence="3" id="KW-1185">Reference proteome</keyword>
<evidence type="ECO:0000313" key="3">
    <source>
        <dbReference type="Proteomes" id="UP000762676"/>
    </source>
</evidence>
<accession>A0AAV4F800</accession>
<comment type="caution">
    <text evidence="2">The sequence shown here is derived from an EMBL/GenBank/DDBJ whole genome shotgun (WGS) entry which is preliminary data.</text>
</comment>
<gene>
    <name evidence="2" type="ORF">ElyMa_005617900</name>
</gene>
<protein>
    <submittedName>
        <fullName evidence="2">Uncharacterized protein</fullName>
    </submittedName>
</protein>
<keyword evidence="1" id="KW-0732">Signal</keyword>
<dbReference type="EMBL" id="BMAT01011240">
    <property type="protein sequence ID" value="GFR68905.1"/>
    <property type="molecule type" value="Genomic_DNA"/>
</dbReference>
<feature type="chain" id="PRO_5043932421" evidence="1">
    <location>
        <begin position="21"/>
        <end position="223"/>
    </location>
</feature>
<feature type="signal peptide" evidence="1">
    <location>
        <begin position="1"/>
        <end position="20"/>
    </location>
</feature>
<sequence length="223" mass="25078">MGILPGALLVLAAVVASTQAYPYNAYDNYYQRSRCADSRKPCRLSMTLANDRGEPIQTHSAELCSCNFPATCPTDWNQTDHLISRNLISSTYRTTLNLMFCDSVQPQRDCVGGEPAVVLSGYLEIPNELESYNCACQGGVPLQLNRRWRTPSFKYMHEYVCDNQKPTCSISVQPCVQVQGMESRYNCKCPGRTQCHMPHADWGRLADSPLLGYCGPLIRRRHQ</sequence>
<reference evidence="2 3" key="1">
    <citation type="journal article" date="2021" name="Elife">
        <title>Chloroplast acquisition without the gene transfer in kleptoplastic sea slugs, Plakobranchus ocellatus.</title>
        <authorList>
            <person name="Maeda T."/>
            <person name="Takahashi S."/>
            <person name="Yoshida T."/>
            <person name="Shimamura S."/>
            <person name="Takaki Y."/>
            <person name="Nagai Y."/>
            <person name="Toyoda A."/>
            <person name="Suzuki Y."/>
            <person name="Arimoto A."/>
            <person name="Ishii H."/>
            <person name="Satoh N."/>
            <person name="Nishiyama T."/>
            <person name="Hasebe M."/>
            <person name="Maruyama T."/>
            <person name="Minagawa J."/>
            <person name="Obokata J."/>
            <person name="Shigenobu S."/>
        </authorList>
    </citation>
    <scope>NUCLEOTIDE SEQUENCE [LARGE SCALE GENOMIC DNA]</scope>
</reference>
<organism evidence="2 3">
    <name type="scientific">Elysia marginata</name>
    <dbReference type="NCBI Taxonomy" id="1093978"/>
    <lineage>
        <taxon>Eukaryota</taxon>
        <taxon>Metazoa</taxon>
        <taxon>Spiralia</taxon>
        <taxon>Lophotrochozoa</taxon>
        <taxon>Mollusca</taxon>
        <taxon>Gastropoda</taxon>
        <taxon>Heterobranchia</taxon>
        <taxon>Euthyneura</taxon>
        <taxon>Panpulmonata</taxon>
        <taxon>Sacoglossa</taxon>
        <taxon>Placobranchoidea</taxon>
        <taxon>Plakobranchidae</taxon>
        <taxon>Elysia</taxon>
    </lineage>
</organism>
<evidence type="ECO:0000313" key="2">
    <source>
        <dbReference type="EMBL" id="GFR68905.1"/>
    </source>
</evidence>
<dbReference type="Proteomes" id="UP000762676">
    <property type="component" value="Unassembled WGS sequence"/>
</dbReference>
<evidence type="ECO:0000256" key="1">
    <source>
        <dbReference type="SAM" id="SignalP"/>
    </source>
</evidence>
<proteinExistence type="predicted"/>
<name>A0AAV4F800_9GAST</name>
<dbReference type="AlphaFoldDB" id="A0AAV4F800"/>